<gene>
    <name evidence="2" type="ORF">LZC94_45955</name>
</gene>
<accession>A0ABZ2LWN4</accession>
<organism evidence="2 3">
    <name type="scientific">Pendulispora albinea</name>
    <dbReference type="NCBI Taxonomy" id="2741071"/>
    <lineage>
        <taxon>Bacteria</taxon>
        <taxon>Pseudomonadati</taxon>
        <taxon>Myxococcota</taxon>
        <taxon>Myxococcia</taxon>
        <taxon>Myxococcales</taxon>
        <taxon>Sorangiineae</taxon>
        <taxon>Pendulisporaceae</taxon>
        <taxon>Pendulispora</taxon>
    </lineage>
</organism>
<keyword evidence="3" id="KW-1185">Reference proteome</keyword>
<dbReference type="PROSITE" id="PS51186">
    <property type="entry name" value="GNAT"/>
    <property type="match status" value="2"/>
</dbReference>
<dbReference type="InterPro" id="IPR016181">
    <property type="entry name" value="Acyl_CoA_acyltransferase"/>
</dbReference>
<dbReference type="SUPFAM" id="SSF55729">
    <property type="entry name" value="Acyl-CoA N-acyltransferases (Nat)"/>
    <property type="match status" value="2"/>
</dbReference>
<dbReference type="Gene3D" id="3.40.630.30">
    <property type="match status" value="2"/>
</dbReference>
<dbReference type="EMBL" id="CP089984">
    <property type="protein sequence ID" value="WXB15152.1"/>
    <property type="molecule type" value="Genomic_DNA"/>
</dbReference>
<dbReference type="Proteomes" id="UP001370348">
    <property type="component" value="Chromosome"/>
</dbReference>
<sequence length="305" mass="33718">MTEIRPIVGSRDPWQASFERRLRDAYHAVGLPDLAMKQRIEQLRAGFDGWTVAEITSAGARVGFVAVSITGSGAHPTGHIRDSWVDPGHAGEGHERAARAWAERWCEERGAVRIGVRLVAPDPLFEDYPVRGQTRMRVIADAEPVEKASVRLMTEAEYPAWLEGRKADYIHDILRSGALSPEEARHKSDKDFAELLPHGFGTADTTLQVFEDQGVVIGTGWLRHRHLPSVTFGYSLEIHEPYRGGGYGRAAMLLGEHAALAAGDSVFMFDVFGGNKGAMGFYDKTGYHVLEENRSIELPRRTADA</sequence>
<proteinExistence type="predicted"/>
<evidence type="ECO:0000259" key="1">
    <source>
        <dbReference type="PROSITE" id="PS51186"/>
    </source>
</evidence>
<dbReference type="CDD" id="cd04301">
    <property type="entry name" value="NAT_SF"/>
    <property type="match status" value="1"/>
</dbReference>
<dbReference type="Pfam" id="PF00583">
    <property type="entry name" value="Acetyltransf_1"/>
    <property type="match status" value="2"/>
</dbReference>
<dbReference type="RefSeq" id="WP_394824777.1">
    <property type="nucleotide sequence ID" value="NZ_CP089984.1"/>
</dbReference>
<name>A0ABZ2LWN4_9BACT</name>
<evidence type="ECO:0000313" key="3">
    <source>
        <dbReference type="Proteomes" id="UP001370348"/>
    </source>
</evidence>
<feature type="domain" description="N-acetyltransferase" evidence="1">
    <location>
        <begin position="148"/>
        <end position="305"/>
    </location>
</feature>
<evidence type="ECO:0000313" key="2">
    <source>
        <dbReference type="EMBL" id="WXB15152.1"/>
    </source>
</evidence>
<protein>
    <submittedName>
        <fullName evidence="2">GNAT family N-acetyltransferase</fullName>
    </submittedName>
</protein>
<dbReference type="InterPro" id="IPR000182">
    <property type="entry name" value="GNAT_dom"/>
</dbReference>
<reference evidence="2 3" key="1">
    <citation type="submission" date="2021-12" db="EMBL/GenBank/DDBJ databases">
        <title>Discovery of the Pendulisporaceae a myxobacterial family with distinct sporulation behavior and unique specialized metabolism.</title>
        <authorList>
            <person name="Garcia R."/>
            <person name="Popoff A."/>
            <person name="Bader C.D."/>
            <person name="Loehr J."/>
            <person name="Walesch S."/>
            <person name="Walt C."/>
            <person name="Boldt J."/>
            <person name="Bunk B."/>
            <person name="Haeckl F.J.F.P.J."/>
            <person name="Gunesch A.P."/>
            <person name="Birkelbach J."/>
            <person name="Nuebel U."/>
            <person name="Pietschmann T."/>
            <person name="Bach T."/>
            <person name="Mueller R."/>
        </authorList>
    </citation>
    <scope>NUCLEOTIDE SEQUENCE [LARGE SCALE GENOMIC DNA]</scope>
    <source>
        <strain evidence="2 3">MSr11954</strain>
    </source>
</reference>
<feature type="domain" description="N-acetyltransferase" evidence="1">
    <location>
        <begin position="2"/>
        <end position="157"/>
    </location>
</feature>